<evidence type="ECO:0000256" key="4">
    <source>
        <dbReference type="ARBA" id="ARBA00022448"/>
    </source>
</evidence>
<keyword evidence="7" id="KW-0249">Electron transport</keyword>
<proteinExistence type="inferred from homology"/>
<dbReference type="Pfam" id="PF10249">
    <property type="entry name" value="NDUFB10"/>
    <property type="match status" value="1"/>
</dbReference>
<keyword evidence="9" id="KW-0472">Membrane</keyword>
<feature type="compositionally biased region" description="Basic and acidic residues" evidence="13">
    <location>
        <begin position="1"/>
        <end position="10"/>
    </location>
</feature>
<comment type="caution">
    <text evidence="14">The sequence shown here is derived from an EMBL/GenBank/DDBJ whole genome shotgun (WGS) entry which is preliminary data.</text>
</comment>
<evidence type="ECO:0000313" key="14">
    <source>
        <dbReference type="EMBL" id="CAJ0915249.1"/>
    </source>
</evidence>
<evidence type="ECO:0000256" key="13">
    <source>
        <dbReference type="SAM" id="MobiDB-lite"/>
    </source>
</evidence>
<dbReference type="PANTHER" id="PTHR13094">
    <property type="entry name" value="NADH-UBIQUINONE OXIDOREDUCTASE PDSW SUBUNIT"/>
    <property type="match status" value="1"/>
</dbReference>
<feature type="region of interest" description="Disordered" evidence="13">
    <location>
        <begin position="1"/>
        <end position="24"/>
    </location>
</feature>
<keyword evidence="4" id="KW-0813">Transport</keyword>
<evidence type="ECO:0000256" key="10">
    <source>
        <dbReference type="ARBA" id="ARBA00024857"/>
    </source>
</evidence>
<evidence type="ECO:0000313" key="15">
    <source>
        <dbReference type="Proteomes" id="UP001176940"/>
    </source>
</evidence>
<dbReference type="PANTHER" id="PTHR13094:SF1">
    <property type="entry name" value="NADH DEHYDROGENASE [UBIQUINONE] 1 BETA SUBCOMPLEX SUBUNIT 10"/>
    <property type="match status" value="1"/>
</dbReference>
<keyword evidence="8" id="KW-0496">Mitochondrion</keyword>
<dbReference type="InterPro" id="IPR019377">
    <property type="entry name" value="NADH_UbQ_OxRdtase_su10"/>
</dbReference>
<keyword evidence="6" id="KW-0999">Mitochondrion inner membrane</keyword>
<evidence type="ECO:0000256" key="8">
    <source>
        <dbReference type="ARBA" id="ARBA00023128"/>
    </source>
</evidence>
<evidence type="ECO:0000256" key="11">
    <source>
        <dbReference type="ARBA" id="ARBA00030372"/>
    </source>
</evidence>
<sequence length="178" mass="21098">MPESVDRDVYPEPPRQTPAPNRLSTIPDPVPLVVSLFNFAIDKPVTAFHDWMERQRAKTRLHYYHREFRRIPDITHCLEEDYVCHFEADMQWQRDFLVDQEIVKIIRSRVQACRTREGDSADQNCAPLLKQYAEVCKAYKSRYEDLGYFSGARKCLMKQRQRMMEERKAAAQENANLE</sequence>
<evidence type="ECO:0000256" key="2">
    <source>
        <dbReference type="ARBA" id="ARBA00008317"/>
    </source>
</evidence>
<evidence type="ECO:0000256" key="6">
    <source>
        <dbReference type="ARBA" id="ARBA00022792"/>
    </source>
</evidence>
<evidence type="ECO:0000256" key="3">
    <source>
        <dbReference type="ARBA" id="ARBA00014109"/>
    </source>
</evidence>
<reference evidence="14" key="1">
    <citation type="submission" date="2023-07" db="EMBL/GenBank/DDBJ databases">
        <authorList>
            <person name="Stuckert A."/>
        </authorList>
    </citation>
    <scope>NUCLEOTIDE SEQUENCE</scope>
</reference>
<keyword evidence="5" id="KW-0679">Respiratory chain</keyword>
<evidence type="ECO:0000256" key="12">
    <source>
        <dbReference type="ARBA" id="ARBA00032549"/>
    </source>
</evidence>
<evidence type="ECO:0000256" key="1">
    <source>
        <dbReference type="ARBA" id="ARBA00004443"/>
    </source>
</evidence>
<accession>A0ABN9KM43</accession>
<comment type="similarity">
    <text evidence="2">Belongs to the complex I NDUFB10 subunit family.</text>
</comment>
<evidence type="ECO:0000256" key="7">
    <source>
        <dbReference type="ARBA" id="ARBA00022982"/>
    </source>
</evidence>
<keyword evidence="15" id="KW-1185">Reference proteome</keyword>
<evidence type="ECO:0000256" key="5">
    <source>
        <dbReference type="ARBA" id="ARBA00022660"/>
    </source>
</evidence>
<dbReference type="EMBL" id="CAUEEQ010000002">
    <property type="protein sequence ID" value="CAJ0915249.1"/>
    <property type="molecule type" value="Genomic_DNA"/>
</dbReference>
<dbReference type="InterPro" id="IPR039993">
    <property type="entry name" value="NDUFB10"/>
</dbReference>
<dbReference type="Proteomes" id="UP001176940">
    <property type="component" value="Unassembled WGS sequence"/>
</dbReference>
<comment type="subcellular location">
    <subcellularLocation>
        <location evidence="1">Mitochondrion inner membrane</location>
        <topology evidence="1">Peripheral membrane protein</topology>
        <orientation evidence="1">Matrix side</orientation>
    </subcellularLocation>
</comment>
<evidence type="ECO:0000256" key="9">
    <source>
        <dbReference type="ARBA" id="ARBA00023136"/>
    </source>
</evidence>
<name>A0ABN9KM43_9NEOB</name>
<organism evidence="14 15">
    <name type="scientific">Ranitomeya imitator</name>
    <name type="common">mimic poison frog</name>
    <dbReference type="NCBI Taxonomy" id="111125"/>
    <lineage>
        <taxon>Eukaryota</taxon>
        <taxon>Metazoa</taxon>
        <taxon>Chordata</taxon>
        <taxon>Craniata</taxon>
        <taxon>Vertebrata</taxon>
        <taxon>Euteleostomi</taxon>
        <taxon>Amphibia</taxon>
        <taxon>Batrachia</taxon>
        <taxon>Anura</taxon>
        <taxon>Neobatrachia</taxon>
        <taxon>Hyloidea</taxon>
        <taxon>Dendrobatidae</taxon>
        <taxon>Dendrobatinae</taxon>
        <taxon>Ranitomeya</taxon>
    </lineage>
</organism>
<gene>
    <name evidence="14" type="ORF">RIMI_LOCUS35840</name>
</gene>
<comment type="function">
    <text evidence="10">Accessory subunit that is involved in the functional assembly of the mitochondrial respiratory chain complex I. Complex I has an NADH dehydrogenase activity with ubiquinone as an immediate electron acceptor and mediates the transfer of electrons from NADH to the respiratory chain.</text>
</comment>
<protein>
    <recommendedName>
        <fullName evidence="3">NADH dehydrogenase [ubiquinone] 1 beta subcomplex subunit 10</fullName>
    </recommendedName>
    <alternativeName>
        <fullName evidence="11">Complex I-PDSW</fullName>
    </alternativeName>
    <alternativeName>
        <fullName evidence="12">NADH-ubiquinone oxidoreductase PDSW subunit</fullName>
    </alternativeName>
</protein>